<evidence type="ECO:0000313" key="7">
    <source>
        <dbReference type="Proteomes" id="UP000199470"/>
    </source>
</evidence>
<proteinExistence type="predicted"/>
<dbReference type="GO" id="GO:0032259">
    <property type="term" value="P:methylation"/>
    <property type="evidence" value="ECO:0007669"/>
    <property type="project" value="UniProtKB-KW"/>
</dbReference>
<evidence type="ECO:0000259" key="5">
    <source>
        <dbReference type="Pfam" id="PF13649"/>
    </source>
</evidence>
<dbReference type="SUPFAM" id="SSF53335">
    <property type="entry name" value="S-adenosyl-L-methionine-dependent methyltransferases"/>
    <property type="match status" value="1"/>
</dbReference>
<keyword evidence="4" id="KW-1133">Transmembrane helix</keyword>
<evidence type="ECO:0000256" key="3">
    <source>
        <dbReference type="ARBA" id="ARBA00022691"/>
    </source>
</evidence>
<name>A0A1I4LMY9_9BURK</name>
<reference evidence="6 7" key="1">
    <citation type="submission" date="2016-10" db="EMBL/GenBank/DDBJ databases">
        <authorList>
            <person name="de Groot N.N."/>
        </authorList>
    </citation>
    <scope>NUCLEOTIDE SEQUENCE [LARGE SCALE GENOMIC DNA]</scope>
    <source>
        <strain evidence="6 7">ATCC 43154</strain>
    </source>
</reference>
<evidence type="ECO:0000256" key="2">
    <source>
        <dbReference type="ARBA" id="ARBA00022679"/>
    </source>
</evidence>
<evidence type="ECO:0000256" key="4">
    <source>
        <dbReference type="SAM" id="Phobius"/>
    </source>
</evidence>
<keyword evidence="4" id="KW-0472">Membrane</keyword>
<keyword evidence="7" id="KW-1185">Reference proteome</keyword>
<dbReference type="PANTHER" id="PTHR13610:SF9">
    <property type="entry name" value="FI06469P"/>
    <property type="match status" value="1"/>
</dbReference>
<dbReference type="STRING" id="758825.SAMN02982985_02064"/>
<dbReference type="Gene3D" id="3.40.50.150">
    <property type="entry name" value="Vaccinia Virus protein VP39"/>
    <property type="match status" value="1"/>
</dbReference>
<evidence type="ECO:0000256" key="1">
    <source>
        <dbReference type="ARBA" id="ARBA00022603"/>
    </source>
</evidence>
<organism evidence="6 7">
    <name type="scientific">Rugamonas rubra</name>
    <dbReference type="NCBI Taxonomy" id="758825"/>
    <lineage>
        <taxon>Bacteria</taxon>
        <taxon>Pseudomonadati</taxon>
        <taxon>Pseudomonadota</taxon>
        <taxon>Betaproteobacteria</taxon>
        <taxon>Burkholderiales</taxon>
        <taxon>Oxalobacteraceae</taxon>
        <taxon>Telluria group</taxon>
        <taxon>Rugamonas</taxon>
    </lineage>
</organism>
<dbReference type="InterPro" id="IPR026170">
    <property type="entry name" value="FAM173A/B"/>
</dbReference>
<dbReference type="GO" id="GO:0016279">
    <property type="term" value="F:protein-lysine N-methyltransferase activity"/>
    <property type="evidence" value="ECO:0007669"/>
    <property type="project" value="InterPro"/>
</dbReference>
<dbReference type="InterPro" id="IPR041698">
    <property type="entry name" value="Methyltransf_25"/>
</dbReference>
<dbReference type="CDD" id="cd02440">
    <property type="entry name" value="AdoMet_MTases"/>
    <property type="match status" value="1"/>
</dbReference>
<keyword evidence="1 6" id="KW-0489">Methyltransferase</keyword>
<keyword evidence="4" id="KW-0812">Transmembrane</keyword>
<sequence>MSPRPRFAMRRPRLAHLARLSWLWRAPAVRALLLQTLALLPTFLLLTLLARGGHLVTPLLAALAQGVCAAALSWRAGLAAWWRPIQLLFPLALLGASAWHLPPLLFLLVFLFLLGLYWSTFRTQVPYYPSNPAVWQAVQTLLPAGPARMVDIGSGLGGLVLHLARQRADVDCVGIELAPLPWLASRLRAALAGSRARFVRGDYEELDFAQFDLVFAYLSPAVMSRLWTKAAAEMRPGTLLLSYEFAIVGRPPDKTIHTTAGGAALFGWYF</sequence>
<dbReference type="Pfam" id="PF13649">
    <property type="entry name" value="Methyltransf_25"/>
    <property type="match status" value="1"/>
</dbReference>
<dbReference type="AlphaFoldDB" id="A0A1I4LMY9"/>
<accession>A0A1I4LMY9</accession>
<protein>
    <submittedName>
        <fullName evidence="6">Methyltransferase domain-containing protein</fullName>
    </submittedName>
</protein>
<dbReference type="Proteomes" id="UP000199470">
    <property type="component" value="Unassembled WGS sequence"/>
</dbReference>
<dbReference type="InterPro" id="IPR029063">
    <property type="entry name" value="SAM-dependent_MTases_sf"/>
</dbReference>
<feature type="transmembrane region" description="Helical" evidence="4">
    <location>
        <begin position="85"/>
        <end position="118"/>
    </location>
</feature>
<dbReference type="PANTHER" id="PTHR13610">
    <property type="entry name" value="METHYLTRANSFERASE DOMAIN-CONTAINING PROTEIN"/>
    <property type="match status" value="1"/>
</dbReference>
<gene>
    <name evidence="6" type="ORF">SAMN02982985_02064</name>
</gene>
<feature type="domain" description="Methyltransferase" evidence="5">
    <location>
        <begin position="150"/>
        <end position="234"/>
    </location>
</feature>
<dbReference type="EMBL" id="FOTW01000009">
    <property type="protein sequence ID" value="SFL92458.1"/>
    <property type="molecule type" value="Genomic_DNA"/>
</dbReference>
<keyword evidence="2 6" id="KW-0808">Transferase</keyword>
<evidence type="ECO:0000313" key="6">
    <source>
        <dbReference type="EMBL" id="SFL92458.1"/>
    </source>
</evidence>
<keyword evidence="3" id="KW-0949">S-adenosyl-L-methionine</keyword>